<accession>A0A2T3BAS9</accession>
<protein>
    <recommendedName>
        <fullName evidence="5">MYND-type domain-containing protein</fullName>
    </recommendedName>
</protein>
<keyword evidence="7" id="KW-1185">Reference proteome</keyword>
<evidence type="ECO:0000256" key="3">
    <source>
        <dbReference type="ARBA" id="ARBA00022833"/>
    </source>
</evidence>
<evidence type="ECO:0000313" key="6">
    <source>
        <dbReference type="EMBL" id="PSS25425.1"/>
    </source>
</evidence>
<dbReference type="Proteomes" id="UP000241818">
    <property type="component" value="Unassembled WGS sequence"/>
</dbReference>
<evidence type="ECO:0000256" key="4">
    <source>
        <dbReference type="PROSITE-ProRule" id="PRU00134"/>
    </source>
</evidence>
<dbReference type="GO" id="GO:0008270">
    <property type="term" value="F:zinc ion binding"/>
    <property type="evidence" value="ECO:0007669"/>
    <property type="project" value="UniProtKB-KW"/>
</dbReference>
<gene>
    <name evidence="6" type="ORF">M430DRAFT_47888</name>
</gene>
<dbReference type="InParanoid" id="A0A2T3BAS9"/>
<sequence length="339" mass="38538">MSLTLTSCCPVCRSKENLSRCLGCYVTLYCGREHQIAHRNEHKGACNAIKKSKQALDNEEQKLRAHPGDWMTPANVFEEGAGHFWGIVETRPYMTARFALVEALLKIKTTLAVQAAHSHLMDMLRLCRGDNMGVRDLVPALYLRLGKDQECYDFVKWWATTAENSHYDWGDTSLPYLHLKDEDVFEPIGLFTRRFAELTHAVSVTLIKIRLLLDVRSLQNSTVVGAKVPKELLDKIRGHLVSTVVAKRKDIMDSEDQGPLIKKLESQVEKLYTFVKESNKYFWPALLKPGANLTERPGIYSAGTREHMKLVLQYSYDSWIETPKAIDIIRELAAKDASN</sequence>
<dbReference type="EMBL" id="KZ679007">
    <property type="protein sequence ID" value="PSS25425.1"/>
    <property type="molecule type" value="Genomic_DNA"/>
</dbReference>
<dbReference type="SUPFAM" id="SSF144232">
    <property type="entry name" value="HIT/MYND zinc finger-like"/>
    <property type="match status" value="1"/>
</dbReference>
<dbReference type="STRING" id="857342.A0A2T3BAS9"/>
<dbReference type="Pfam" id="PF01753">
    <property type="entry name" value="zf-MYND"/>
    <property type="match status" value="1"/>
</dbReference>
<evidence type="ECO:0000256" key="1">
    <source>
        <dbReference type="ARBA" id="ARBA00022723"/>
    </source>
</evidence>
<proteinExistence type="predicted"/>
<name>A0A2T3BAS9_AMORE</name>
<dbReference type="RefSeq" id="XP_024724024.1">
    <property type="nucleotide sequence ID" value="XM_024867966.1"/>
</dbReference>
<evidence type="ECO:0000259" key="5">
    <source>
        <dbReference type="PROSITE" id="PS50865"/>
    </source>
</evidence>
<evidence type="ECO:0000256" key="2">
    <source>
        <dbReference type="ARBA" id="ARBA00022771"/>
    </source>
</evidence>
<keyword evidence="1" id="KW-0479">Metal-binding</keyword>
<keyword evidence="2 4" id="KW-0863">Zinc-finger</keyword>
<feature type="domain" description="MYND-type" evidence="5">
    <location>
        <begin position="9"/>
        <end position="46"/>
    </location>
</feature>
<dbReference type="AlphaFoldDB" id="A0A2T3BAS9"/>
<evidence type="ECO:0000313" key="7">
    <source>
        <dbReference type="Proteomes" id="UP000241818"/>
    </source>
</evidence>
<organism evidence="6 7">
    <name type="scientific">Amorphotheca resinae ATCC 22711</name>
    <dbReference type="NCBI Taxonomy" id="857342"/>
    <lineage>
        <taxon>Eukaryota</taxon>
        <taxon>Fungi</taxon>
        <taxon>Dikarya</taxon>
        <taxon>Ascomycota</taxon>
        <taxon>Pezizomycotina</taxon>
        <taxon>Leotiomycetes</taxon>
        <taxon>Helotiales</taxon>
        <taxon>Amorphothecaceae</taxon>
        <taxon>Amorphotheca</taxon>
    </lineage>
</organism>
<dbReference type="PROSITE" id="PS50865">
    <property type="entry name" value="ZF_MYND_2"/>
    <property type="match status" value="1"/>
</dbReference>
<dbReference type="Gene3D" id="6.10.140.2220">
    <property type="match status" value="1"/>
</dbReference>
<keyword evidence="3" id="KW-0862">Zinc</keyword>
<dbReference type="OrthoDB" id="5952526at2759"/>
<dbReference type="InterPro" id="IPR002893">
    <property type="entry name" value="Znf_MYND"/>
</dbReference>
<dbReference type="GeneID" id="36576047"/>
<reference evidence="6 7" key="1">
    <citation type="journal article" date="2018" name="New Phytol.">
        <title>Comparative genomics and transcriptomics depict ericoid mycorrhizal fungi as versatile saprotrophs and plant mutualists.</title>
        <authorList>
            <person name="Martino E."/>
            <person name="Morin E."/>
            <person name="Grelet G.A."/>
            <person name="Kuo A."/>
            <person name="Kohler A."/>
            <person name="Daghino S."/>
            <person name="Barry K.W."/>
            <person name="Cichocki N."/>
            <person name="Clum A."/>
            <person name="Dockter R.B."/>
            <person name="Hainaut M."/>
            <person name="Kuo R.C."/>
            <person name="LaButti K."/>
            <person name="Lindahl B.D."/>
            <person name="Lindquist E.A."/>
            <person name="Lipzen A."/>
            <person name="Khouja H.R."/>
            <person name="Magnuson J."/>
            <person name="Murat C."/>
            <person name="Ohm R.A."/>
            <person name="Singer S.W."/>
            <person name="Spatafora J.W."/>
            <person name="Wang M."/>
            <person name="Veneault-Fourrey C."/>
            <person name="Henrissat B."/>
            <person name="Grigoriev I.V."/>
            <person name="Martin F.M."/>
            <person name="Perotto S."/>
        </authorList>
    </citation>
    <scope>NUCLEOTIDE SEQUENCE [LARGE SCALE GENOMIC DNA]</scope>
    <source>
        <strain evidence="6 7">ATCC 22711</strain>
    </source>
</reference>